<dbReference type="GO" id="GO:0006313">
    <property type="term" value="P:DNA transposition"/>
    <property type="evidence" value="ECO:0007669"/>
    <property type="project" value="InterPro"/>
</dbReference>
<protein>
    <submittedName>
        <fullName evidence="2">Tn3 transposase DDE domain protein</fullName>
    </submittedName>
</protein>
<evidence type="ECO:0000313" key="2">
    <source>
        <dbReference type="EMBL" id="KKB96475.1"/>
    </source>
</evidence>
<gene>
    <name evidence="2" type="ORF">SZ25_00437</name>
</gene>
<dbReference type="EMBL" id="JYHA01000073">
    <property type="protein sequence ID" value="KKB96475.1"/>
    <property type="molecule type" value="Genomic_DNA"/>
</dbReference>
<proteinExistence type="predicted"/>
<evidence type="ECO:0000259" key="1">
    <source>
        <dbReference type="Pfam" id="PF01526"/>
    </source>
</evidence>
<dbReference type="Pfam" id="PF01526">
    <property type="entry name" value="DDE_Tnp_Tn3"/>
    <property type="match status" value="1"/>
</dbReference>
<keyword evidence="3" id="KW-1185">Reference proteome</keyword>
<organism evidence="2 3">
    <name type="scientific">Candidatus Arcanibacter lacustris</name>
    <dbReference type="NCBI Taxonomy" id="1607817"/>
    <lineage>
        <taxon>Bacteria</taxon>
        <taxon>Pseudomonadati</taxon>
        <taxon>Pseudomonadota</taxon>
        <taxon>Alphaproteobacteria</taxon>
        <taxon>Rickettsiales</taxon>
        <taxon>Candidatus Arcanibacter</taxon>
    </lineage>
</organism>
<dbReference type="AlphaFoldDB" id="A0A0F5MNV5"/>
<sequence>VKELDSKKGKWYQTQVQIKINSLYSHGSRSNILKLLEYFNFASNSKVGKDLAYAIEFIKDNADIGEDCYPQTDQVPVNAISSTWRDAVITKNADNTTCVNRINYEIAILEELGEYLNCKKLWIKGAYRFRSPEEDMPKDFDDRADYYYGLLKLSKNGKELTDILKKDLQTSLKDLNSSILDNPFVKITGDRKKSRIKITPHDAQDEPLHLSKVQLEVNKRFSTINLIDVLKEADFRINFSNKFNTIASREGINGEEFLTRLLLCVYAIGSNTGLKRVAGANLDANYGDLLYFKRRYISVANIRAATTDVINAIIEIRDPKIWGIMTTGCACDSKKISCWDQNLISQWHTRYRGRGVMIYWHVDQNSACIYSQIKTCTSSEVGSMINGFLKHDSKMDMNKTYTDTHGQSVIGFAISHLLHFELLPRIKGVNKQKLYYASKGDDKLYPNLDPVLKRSINWKIIEKYYHEVVRYIASLKTGTVETEVMIKHLSIDNNDHPVYKALREIGNVVKTIFLCKFITSQDLRIEITQSLNIVERVNGIMGFIFYGKLGEISSNNIVEQELSIVCLHLLQVCMVYINTLLIQEVLSDKALFNKLTKEDKRAITPLIHSHINPYGLFPLDLNQRLIISNDNIKTKTSYQYKAA</sequence>
<feature type="non-terminal residue" evidence="2">
    <location>
        <position position="1"/>
    </location>
</feature>
<dbReference type="Proteomes" id="UP000033358">
    <property type="component" value="Unassembled WGS sequence"/>
</dbReference>
<dbReference type="PATRIC" id="fig|1607817.3.peg.432"/>
<feature type="domain" description="Tn3 transposase DDE" evidence="1">
    <location>
        <begin position="228"/>
        <end position="617"/>
    </location>
</feature>
<dbReference type="GO" id="GO:0004803">
    <property type="term" value="F:transposase activity"/>
    <property type="evidence" value="ECO:0007669"/>
    <property type="project" value="InterPro"/>
</dbReference>
<reference evidence="2 3" key="1">
    <citation type="submission" date="2015-02" db="EMBL/GenBank/DDBJ databases">
        <title>Single cell genomics of a rare environmental alphaproteobacterium provides unique insights into Rickettsiaceae evolution.</title>
        <authorList>
            <person name="Martijn J."/>
            <person name="Schulz F."/>
            <person name="Zaremba-Niedzwiedzka K."/>
            <person name="Viklund J."/>
            <person name="Stepanauskas R."/>
            <person name="Andersson S.G.E."/>
            <person name="Horn M."/>
            <person name="Guy L."/>
            <person name="Ettema T.J.G."/>
        </authorList>
    </citation>
    <scope>NUCLEOTIDE SEQUENCE [LARGE SCALE GENOMIC DNA]</scope>
    <source>
        <strain evidence="2 3">SCGC AAA041-L04</strain>
    </source>
</reference>
<dbReference type="InterPro" id="IPR002513">
    <property type="entry name" value="Tn3_Tnp_DDE_dom"/>
</dbReference>
<evidence type="ECO:0000313" key="3">
    <source>
        <dbReference type="Proteomes" id="UP000033358"/>
    </source>
</evidence>
<name>A0A0F5MNV5_9RICK</name>
<comment type="caution">
    <text evidence="2">The sequence shown here is derived from an EMBL/GenBank/DDBJ whole genome shotgun (WGS) entry which is preliminary data.</text>
</comment>
<accession>A0A0F5MNV5</accession>